<feature type="binding site" evidence="16">
    <location>
        <position position="1164"/>
    </location>
    <ligand>
        <name>ATP</name>
        <dbReference type="ChEBI" id="CHEBI:30616"/>
    </ligand>
</feature>
<dbReference type="FunFam" id="3.40.50.1000:FF:000014">
    <property type="entry name" value="Phospholipid-transporting ATPase"/>
    <property type="match status" value="1"/>
</dbReference>
<feature type="binding site" evidence="17">
    <location>
        <position position="1164"/>
    </location>
    <ligand>
        <name>Mg(2+)</name>
        <dbReference type="ChEBI" id="CHEBI:18420"/>
    </ligand>
</feature>
<feature type="compositionally biased region" description="Basic residues" evidence="19">
    <location>
        <begin position="1456"/>
        <end position="1466"/>
    </location>
</feature>
<feature type="active site" description="4-aspartylphosphate intermediate" evidence="15">
    <location>
        <position position="716"/>
    </location>
</feature>
<evidence type="ECO:0000256" key="14">
    <source>
        <dbReference type="ARBA" id="ARBA00049128"/>
    </source>
</evidence>
<feature type="transmembrane region" description="Helical" evidence="18">
    <location>
        <begin position="1221"/>
        <end position="1241"/>
    </location>
</feature>
<feature type="transmembrane region" description="Helical" evidence="18">
    <location>
        <begin position="1405"/>
        <end position="1425"/>
    </location>
</feature>
<accession>J5QTD9</accession>
<dbReference type="GO" id="GO:0140326">
    <property type="term" value="F:ATPase-coupled intramembrane lipid transporter activity"/>
    <property type="evidence" value="ECO:0007669"/>
    <property type="project" value="UniProtKB-EC"/>
</dbReference>
<evidence type="ECO:0000259" key="21">
    <source>
        <dbReference type="Pfam" id="PF16212"/>
    </source>
</evidence>
<dbReference type="PANTHER" id="PTHR24092:SF180">
    <property type="entry name" value="PHOSPHOLIPID-TRANSPORTING ATPASE DNF1-RELATED"/>
    <property type="match status" value="1"/>
</dbReference>
<feature type="binding site" evidence="16">
    <location>
        <position position="1032"/>
    </location>
    <ligand>
        <name>ATP</name>
        <dbReference type="ChEBI" id="CHEBI:30616"/>
    </ligand>
</feature>
<feature type="region of interest" description="Disordered" evidence="19">
    <location>
        <begin position="1499"/>
        <end position="1664"/>
    </location>
</feature>
<feature type="transmembrane region" description="Helical" evidence="18">
    <location>
        <begin position="599"/>
        <end position="622"/>
    </location>
</feature>
<evidence type="ECO:0000256" key="17">
    <source>
        <dbReference type="PIRSR" id="PIRSR606539-3"/>
    </source>
</evidence>
<feature type="compositionally biased region" description="Low complexity" evidence="19">
    <location>
        <begin position="8"/>
        <end position="22"/>
    </location>
</feature>
<feature type="binding site" evidence="16">
    <location>
        <position position="892"/>
    </location>
    <ligand>
        <name>ATP</name>
        <dbReference type="ChEBI" id="CHEBI:30616"/>
    </ligand>
</feature>
<dbReference type="OrthoDB" id="377733at2759"/>
<feature type="binding site" evidence="16">
    <location>
        <position position="950"/>
    </location>
    <ligand>
        <name>ATP</name>
        <dbReference type="ChEBI" id="CHEBI:30616"/>
    </ligand>
</feature>
<feature type="binding site" evidence="16">
    <location>
        <position position="1163"/>
    </location>
    <ligand>
        <name>ATP</name>
        <dbReference type="ChEBI" id="CHEBI:30616"/>
    </ligand>
</feature>
<dbReference type="RefSeq" id="XP_014180450.1">
    <property type="nucleotide sequence ID" value="XM_014324975.1"/>
</dbReference>
<feature type="domain" description="P-type ATPase C-terminal" evidence="21">
    <location>
        <begin position="1186"/>
        <end position="1432"/>
    </location>
</feature>
<evidence type="ECO:0000256" key="19">
    <source>
        <dbReference type="SAM" id="MobiDB-lite"/>
    </source>
</evidence>
<evidence type="ECO:0000259" key="20">
    <source>
        <dbReference type="Pfam" id="PF16209"/>
    </source>
</evidence>
<evidence type="ECO:0000256" key="18">
    <source>
        <dbReference type="RuleBase" id="RU362033"/>
    </source>
</evidence>
<comment type="catalytic activity">
    <reaction evidence="13 18">
        <text>ATP + H2O + phospholipidSide 1 = ADP + phosphate + phospholipidSide 2.</text>
        <dbReference type="EC" id="7.6.2.1"/>
    </reaction>
</comment>
<feature type="binding site" evidence="16">
    <location>
        <position position="717"/>
    </location>
    <ligand>
        <name>ATP</name>
        <dbReference type="ChEBI" id="CHEBI:30616"/>
    </ligand>
</feature>
<keyword evidence="5 18" id="KW-0812">Transmembrane</keyword>
<keyword evidence="6 17" id="KW-0479">Metal-binding</keyword>
<dbReference type="InterPro" id="IPR032631">
    <property type="entry name" value="P-type_ATPase_N"/>
</dbReference>
<feature type="binding site" evidence="17">
    <location>
        <position position="716"/>
    </location>
    <ligand>
        <name>Mg(2+)</name>
        <dbReference type="ChEBI" id="CHEBI:18420"/>
    </ligand>
</feature>
<reference evidence="22 23" key="1">
    <citation type="journal article" date="2012" name="Eukaryot. Cell">
        <title>Draft genome sequence of CBS 2479, the standard type strain of Trichosporon asahii.</title>
        <authorList>
            <person name="Yang R.Y."/>
            <person name="Li H.T."/>
            <person name="Zhu H."/>
            <person name="Zhou G.P."/>
            <person name="Wang M."/>
            <person name="Wang L."/>
        </authorList>
    </citation>
    <scope>NUCLEOTIDE SEQUENCE [LARGE SCALE GENOMIC DNA]</scope>
    <source>
        <strain evidence="23">ATCC 90039 / CBS 2479 / JCM 2466 / KCTC 7840 / NCYC 2677 / UAMH 7654</strain>
    </source>
</reference>
<feature type="binding site" evidence="16">
    <location>
        <position position="716"/>
    </location>
    <ligand>
        <name>ATP</name>
        <dbReference type="ChEBI" id="CHEBI:30616"/>
    </ligand>
</feature>
<dbReference type="InterPro" id="IPR008250">
    <property type="entry name" value="ATPase_P-typ_transduc_dom_A_sf"/>
</dbReference>
<evidence type="ECO:0000256" key="4">
    <source>
        <dbReference type="ARBA" id="ARBA00022553"/>
    </source>
</evidence>
<feature type="binding site" evidence="16">
    <location>
        <position position="1030"/>
    </location>
    <ligand>
        <name>ATP</name>
        <dbReference type="ChEBI" id="CHEBI:30616"/>
    </ligand>
</feature>
<dbReference type="EMBL" id="ALBS01000183">
    <property type="protein sequence ID" value="EJT48978.1"/>
    <property type="molecule type" value="Genomic_DNA"/>
</dbReference>
<feature type="region of interest" description="Disordered" evidence="19">
    <location>
        <begin position="1456"/>
        <end position="1485"/>
    </location>
</feature>
<evidence type="ECO:0000256" key="9">
    <source>
        <dbReference type="ARBA" id="ARBA00022842"/>
    </source>
</evidence>
<dbReference type="CDD" id="cd02073">
    <property type="entry name" value="P-type_ATPase_APLT_Dnf-like"/>
    <property type="match status" value="1"/>
</dbReference>
<comment type="cofactor">
    <cofactor evidence="17">
        <name>Mg(2+)</name>
        <dbReference type="ChEBI" id="CHEBI:18420"/>
    </cofactor>
</comment>
<dbReference type="InterPro" id="IPR018303">
    <property type="entry name" value="ATPase_P-typ_P_site"/>
</dbReference>
<evidence type="ECO:0000256" key="7">
    <source>
        <dbReference type="ARBA" id="ARBA00022741"/>
    </source>
</evidence>
<dbReference type="InterPro" id="IPR044492">
    <property type="entry name" value="P_typ_ATPase_HD_dom"/>
</dbReference>
<dbReference type="InterPro" id="IPR036412">
    <property type="entry name" value="HAD-like_sf"/>
</dbReference>
<keyword evidence="8 16" id="KW-0067">ATP-binding</keyword>
<dbReference type="GO" id="GO:0045332">
    <property type="term" value="P:phospholipid translocation"/>
    <property type="evidence" value="ECO:0007669"/>
    <property type="project" value="TreeGrafter"/>
</dbReference>
<feature type="binding site" evidence="16">
    <location>
        <position position="1134"/>
    </location>
    <ligand>
        <name>ATP</name>
        <dbReference type="ChEBI" id="CHEBI:30616"/>
    </ligand>
</feature>
<dbReference type="KEGG" id="tasa:A1Q1_01967"/>
<dbReference type="InterPro" id="IPR023298">
    <property type="entry name" value="ATPase_P-typ_TM_dom_sf"/>
</dbReference>
<evidence type="ECO:0000256" key="15">
    <source>
        <dbReference type="PIRSR" id="PIRSR606539-1"/>
    </source>
</evidence>
<feature type="transmembrane region" description="Helical" evidence="18">
    <location>
        <begin position="242"/>
        <end position="260"/>
    </location>
</feature>
<feature type="compositionally biased region" description="Polar residues" evidence="19">
    <location>
        <begin position="1587"/>
        <end position="1602"/>
    </location>
</feature>
<feature type="binding site" evidence="16">
    <location>
        <position position="915"/>
    </location>
    <ligand>
        <name>ATP</name>
        <dbReference type="ChEBI" id="CHEBI:30616"/>
    </ligand>
</feature>
<name>J5QTD9_TRIAS</name>
<feature type="compositionally biased region" description="Polar residues" evidence="19">
    <location>
        <begin position="371"/>
        <end position="380"/>
    </location>
</feature>
<evidence type="ECO:0000256" key="16">
    <source>
        <dbReference type="PIRSR" id="PIRSR606539-2"/>
    </source>
</evidence>
<protein>
    <recommendedName>
        <fullName evidence="18">Phospholipid-transporting ATPase</fullName>
        <ecNumber evidence="18">7.6.2.1</ecNumber>
    </recommendedName>
</protein>
<gene>
    <name evidence="22" type="ORF">A1Q1_01967</name>
</gene>
<evidence type="ECO:0000256" key="5">
    <source>
        <dbReference type="ARBA" id="ARBA00022692"/>
    </source>
</evidence>
<feature type="domain" description="P-type ATPase N-terminal" evidence="20">
    <location>
        <begin position="212"/>
        <end position="266"/>
    </location>
</feature>
<dbReference type="NCBIfam" id="TIGR01652">
    <property type="entry name" value="ATPase-Plipid"/>
    <property type="match status" value="1"/>
</dbReference>
<feature type="region of interest" description="Disordered" evidence="19">
    <location>
        <begin position="109"/>
        <end position="182"/>
    </location>
</feature>
<dbReference type="SUPFAM" id="SSF81653">
    <property type="entry name" value="Calcium ATPase, transduction domain A"/>
    <property type="match status" value="1"/>
</dbReference>
<keyword evidence="12 18" id="KW-0472">Membrane</keyword>
<dbReference type="Pfam" id="PF16212">
    <property type="entry name" value="PhoLip_ATPase_C"/>
    <property type="match status" value="1"/>
</dbReference>
<feature type="compositionally biased region" description="Basic residues" evidence="19">
    <location>
        <begin position="109"/>
        <end position="130"/>
    </location>
</feature>
<dbReference type="HOGENOM" id="CLU_000846_4_3_1"/>
<keyword evidence="7 16" id="KW-0547">Nucleotide-binding</keyword>
<evidence type="ECO:0000256" key="1">
    <source>
        <dbReference type="ARBA" id="ARBA00004127"/>
    </source>
</evidence>
<comment type="caution">
    <text evidence="22">The sequence shown here is derived from an EMBL/GenBank/DDBJ whole genome shotgun (WGS) entry which is preliminary data.</text>
</comment>
<feature type="region of interest" description="Disordered" evidence="19">
    <location>
        <begin position="364"/>
        <end position="386"/>
    </location>
</feature>
<feature type="transmembrane region" description="Helical" evidence="18">
    <location>
        <begin position="1341"/>
        <end position="1359"/>
    </location>
</feature>
<feature type="binding site" evidence="16">
    <location>
        <position position="1140"/>
    </location>
    <ligand>
        <name>ATP</name>
        <dbReference type="ChEBI" id="CHEBI:30616"/>
    </ligand>
</feature>
<dbReference type="SFLD" id="SFLDS00003">
    <property type="entry name" value="Haloacid_Dehalogenase"/>
    <property type="match status" value="1"/>
</dbReference>
<feature type="compositionally biased region" description="Basic and acidic residues" evidence="19">
    <location>
        <begin position="1467"/>
        <end position="1480"/>
    </location>
</feature>
<dbReference type="InterPro" id="IPR001757">
    <property type="entry name" value="P_typ_ATPase"/>
</dbReference>
<dbReference type="InterPro" id="IPR006539">
    <property type="entry name" value="P-type_ATPase_IV"/>
</dbReference>
<dbReference type="GO" id="GO:0016887">
    <property type="term" value="F:ATP hydrolysis activity"/>
    <property type="evidence" value="ECO:0007669"/>
    <property type="project" value="InterPro"/>
</dbReference>
<evidence type="ECO:0000256" key="6">
    <source>
        <dbReference type="ARBA" id="ARBA00022723"/>
    </source>
</evidence>
<dbReference type="InterPro" id="IPR023214">
    <property type="entry name" value="HAD_sf"/>
</dbReference>
<dbReference type="InterPro" id="IPR032630">
    <property type="entry name" value="P_typ_ATPase_c"/>
</dbReference>
<dbReference type="Proteomes" id="UP000002748">
    <property type="component" value="Unassembled WGS sequence"/>
</dbReference>
<feature type="region of interest" description="Disordered" evidence="19">
    <location>
        <begin position="1"/>
        <end position="54"/>
    </location>
</feature>
<feature type="binding site" evidence="17">
    <location>
        <position position="718"/>
    </location>
    <ligand>
        <name>Mg(2+)</name>
        <dbReference type="ChEBI" id="CHEBI:18420"/>
    </ligand>
</feature>
<evidence type="ECO:0000313" key="23">
    <source>
        <dbReference type="Proteomes" id="UP000002748"/>
    </source>
</evidence>
<evidence type="ECO:0000256" key="8">
    <source>
        <dbReference type="ARBA" id="ARBA00022840"/>
    </source>
</evidence>
<evidence type="ECO:0000256" key="11">
    <source>
        <dbReference type="ARBA" id="ARBA00022989"/>
    </source>
</evidence>
<dbReference type="NCBIfam" id="TIGR01494">
    <property type="entry name" value="ATPase_P-type"/>
    <property type="match status" value="2"/>
</dbReference>
<keyword evidence="4" id="KW-0597">Phosphoprotein</keyword>
<dbReference type="FunFam" id="3.40.1110.10:FF:000087">
    <property type="entry name" value="Phospholipid-transporting ATPase"/>
    <property type="match status" value="1"/>
</dbReference>
<feature type="binding site" evidence="17">
    <location>
        <position position="1160"/>
    </location>
    <ligand>
        <name>Mg(2+)</name>
        <dbReference type="ChEBI" id="CHEBI:18420"/>
    </ligand>
</feature>
<dbReference type="Pfam" id="PF16209">
    <property type="entry name" value="PhoLip_ATPase_N"/>
    <property type="match status" value="1"/>
</dbReference>
<organism evidence="22 23">
    <name type="scientific">Trichosporon asahii var. asahii (strain ATCC 90039 / CBS 2479 / JCM 2466 / KCTC 7840 / NBRC 103889/ NCYC 2677 / UAMH 7654)</name>
    <name type="common">Yeast</name>
    <dbReference type="NCBI Taxonomy" id="1186058"/>
    <lineage>
        <taxon>Eukaryota</taxon>
        <taxon>Fungi</taxon>
        <taxon>Dikarya</taxon>
        <taxon>Basidiomycota</taxon>
        <taxon>Agaricomycotina</taxon>
        <taxon>Tremellomycetes</taxon>
        <taxon>Trichosporonales</taxon>
        <taxon>Trichosporonaceae</taxon>
        <taxon>Trichosporon</taxon>
    </lineage>
</organism>
<evidence type="ECO:0000256" key="12">
    <source>
        <dbReference type="ARBA" id="ARBA00023136"/>
    </source>
</evidence>
<feature type="binding site" evidence="16">
    <location>
        <position position="1031"/>
    </location>
    <ligand>
        <name>ATP</name>
        <dbReference type="ChEBI" id="CHEBI:30616"/>
    </ligand>
</feature>
<dbReference type="GeneID" id="25985481"/>
<keyword evidence="9 17" id="KW-0460">Magnesium</keyword>
<dbReference type="Gene3D" id="3.40.1110.10">
    <property type="entry name" value="Calcium-transporting ATPase, cytoplasmic domain N"/>
    <property type="match status" value="1"/>
</dbReference>
<feature type="transmembrane region" description="Helical" evidence="18">
    <location>
        <begin position="1366"/>
        <end position="1385"/>
    </location>
</feature>
<evidence type="ECO:0000313" key="22">
    <source>
        <dbReference type="EMBL" id="EJT48978.1"/>
    </source>
</evidence>
<feature type="transmembrane region" description="Helical" evidence="18">
    <location>
        <begin position="1300"/>
        <end position="1321"/>
    </location>
</feature>
<comment type="subcellular location">
    <subcellularLocation>
        <location evidence="1">Endomembrane system</location>
        <topology evidence="1">Multi-pass membrane protein</topology>
    </subcellularLocation>
    <subcellularLocation>
        <location evidence="18">Membrane</location>
        <topology evidence="18">Multi-pass membrane protein</topology>
    </subcellularLocation>
</comment>
<dbReference type="EC" id="7.6.2.1" evidence="18"/>
<evidence type="ECO:0000256" key="10">
    <source>
        <dbReference type="ARBA" id="ARBA00022967"/>
    </source>
</evidence>
<evidence type="ECO:0000256" key="2">
    <source>
        <dbReference type="ARBA" id="ARBA00008109"/>
    </source>
</evidence>
<dbReference type="SUPFAM" id="SSF56784">
    <property type="entry name" value="HAD-like"/>
    <property type="match status" value="1"/>
</dbReference>
<dbReference type="Gene3D" id="2.70.150.10">
    <property type="entry name" value="Calcium-transporting ATPase, cytoplasmic transduction domain A"/>
    <property type="match status" value="1"/>
</dbReference>
<dbReference type="SFLD" id="SFLDF00027">
    <property type="entry name" value="p-type_atpase"/>
    <property type="match status" value="1"/>
</dbReference>
<evidence type="ECO:0000256" key="13">
    <source>
        <dbReference type="ARBA" id="ARBA00034036"/>
    </source>
</evidence>
<dbReference type="Gene3D" id="3.40.50.1000">
    <property type="entry name" value="HAD superfamily/HAD-like"/>
    <property type="match status" value="1"/>
</dbReference>
<dbReference type="SFLD" id="SFLDG00002">
    <property type="entry name" value="C1.7:_P-type_atpase_like"/>
    <property type="match status" value="1"/>
</dbReference>
<dbReference type="PANTHER" id="PTHR24092">
    <property type="entry name" value="PROBABLE PHOSPHOLIPID-TRANSPORTING ATPASE"/>
    <property type="match status" value="1"/>
</dbReference>
<dbReference type="SUPFAM" id="SSF81660">
    <property type="entry name" value="Metal cation-transporting ATPase, ATP-binding domain N"/>
    <property type="match status" value="1"/>
</dbReference>
<feature type="transmembrane region" description="Helical" evidence="18">
    <location>
        <begin position="1247"/>
        <end position="1270"/>
    </location>
</feature>
<sequence length="1664" mass="185519">MSRPGQDPYSSSSSPPHGSYNYAYDNYGHPFDNNYASGSMPSQQPPLYREESEYSKYAQYPEDDIEPFDINQIDPALRLRTTKTAHSVIAESIRSEGERVQRRRSRLLKHLKRHGTTRLRSAKSRRGRKHHGDDQDGGLDGLPSIIDSDAGEPPSKPPQSAGNDGSGGSGSAVDHAAEGLGLKKKKKPLTRRSIYVNMPLPADQLNAKGEPTVSYARNKVRTSKYTLVTFLPRNLFEQFHRVANIYFLALVILQLFSIFGATTPEIAMLPLVAILGMTAIKDGIEDWRRAKLDEEVNTSAATKLGNWKNYNQPTDPRNWFERLFHLGPGVRKLREKEAKEGKQVVFERHAEESEQAAMEHLYGNGVDPNETADTSHLQPPNASPPFHALKGSDSIMGVNPSRGRAISNASSAPSTWSRRSTGVIDYSKSAPGTAQWERTLWKKLEVGDIVLLRGDEQVPADLMVLSTSDPDNLCFVETKNLDGETNLKVRKAVKATSSIGSEEDIEHARFVLDSEPPHANLYSYNGVLKYRPAAGSTKVDVAEEIEAVTINEILLRGCTLRNTKWVIGLVVFTGADTKIMMNGGDTPSKRSKIEKETNFNVIMNFIILLLLCLVTALLHGYYRSLDNESANSYEQHAQASDNIYLDSVVIFVSSLIVFQNIVPISLYITVEIVKTIQAYFIYQDIEMYYAPYDTPCVPKTWNISDDLGQIEYVFSDKTGTLTQNVMEFKKCSIGGITFGEGITEASLGAMKREGKDVSHTMEDQEEELKQKKEVMVDQMKRLYKNRYLRDDKLTLIAPELPKHLGDKGDPLRAQVISFFRALALCHTVLSDKPEPEDKPFVLDYKAESPDEEALVAAARDVGFPFVTRNSNKVDIEVLGQPERWIPLRVLEFNSTRKRMSTVMRSPDGQVVLFCKGADSVIYERLAKDHDEALKQATLKDLETFANGGLRTLCIAYRNMSEEEFNTWSKQYDAACAAVEDREGKIDEACEIVEHSLQILGATALEDKLQQGVPDAIEMLHKAGIKLWILTGDKLQTAIEIGYSCNLLTNDMEVMIISTDSPEGARAQIEAGLNKIASIQGPPATKGGGKVAGMDPSATFAVVIDGESLRYALSPELKPLFLSLGTQCSAVICCRVSPAQKAQTVKLVKDGCNAMTLSIGDGANDVAMIQEANIGVGLFGLEGSQAAMSADYAFGQFRFLTRLLLVHGRWSYVRIADMHANFFYKNVVWTITMFWFLIYSSFDATYMFQYTFIMLYNLVFTSLPVGILGAFDQDTNARASMAFPQLYKRGILGLEYTRFRFWLYMLDGLYQSAVVFFIPLLVYWDGATWSANGWDTNDMYDLSSTIAAAAVITANLYVGINTRYWTIIPGIIIPLSTITVFVWIALYSVWAPQDYYGVVNIVVPTFNFWFTILITVALAVGPHWLLRAFRQSYLYIDKDIVREAWVGGTLKDELGIPHRKNRKHRKHRDLEEARYHKRTEGLDTYQPTALEMTQVSSAVDPLLDSNSGSLRSPTEVPSLPNSPEPRRTGPVRPPRAPVHDPPDVHAPPYEYNYTGADSPYSRGGGSPDFFANGAVQEPRPTRAPPSSFPQQYGWNSTSPAPTTRQRKNHQQREDLSEVMDDGNSHQQPGPDYRPPSTAAGDFTKDTQWANRPPSEADPAFAGYAV</sequence>
<feature type="binding site" evidence="16">
    <location>
        <position position="718"/>
    </location>
    <ligand>
        <name>ATP</name>
        <dbReference type="ChEBI" id="CHEBI:30616"/>
    </ligand>
</feature>
<dbReference type="GO" id="GO:0012505">
    <property type="term" value="C:endomembrane system"/>
    <property type="evidence" value="ECO:0007669"/>
    <property type="project" value="UniProtKB-SubCell"/>
</dbReference>
<keyword evidence="11 18" id="KW-1133">Transmembrane helix</keyword>
<keyword evidence="3" id="KW-0813">Transport</keyword>
<dbReference type="Pfam" id="PF13246">
    <property type="entry name" value="Cation_ATPase"/>
    <property type="match status" value="1"/>
</dbReference>
<dbReference type="GO" id="GO:0005886">
    <property type="term" value="C:plasma membrane"/>
    <property type="evidence" value="ECO:0007669"/>
    <property type="project" value="TreeGrafter"/>
</dbReference>
<dbReference type="PRINTS" id="PR00119">
    <property type="entry name" value="CATATPASE"/>
</dbReference>
<dbReference type="GO" id="GO:0000287">
    <property type="term" value="F:magnesium ion binding"/>
    <property type="evidence" value="ECO:0007669"/>
    <property type="project" value="UniProtKB-UniRule"/>
</dbReference>
<dbReference type="InterPro" id="IPR023299">
    <property type="entry name" value="ATPase_P-typ_cyto_dom_N"/>
</dbReference>
<dbReference type="SUPFAM" id="SSF81665">
    <property type="entry name" value="Calcium ATPase, transmembrane domain M"/>
    <property type="match status" value="1"/>
</dbReference>
<feature type="binding site" evidence="16">
    <location>
        <position position="851"/>
    </location>
    <ligand>
        <name>ATP</name>
        <dbReference type="ChEBI" id="CHEBI:30616"/>
    </ligand>
</feature>
<keyword evidence="10 18" id="KW-1278">Translocase</keyword>
<proteinExistence type="inferred from homology"/>
<comment type="similarity">
    <text evidence="2 18">Belongs to the cation transport ATPase (P-type) (TC 3.A.3) family. Type IV subfamily.</text>
</comment>
<dbReference type="VEuPathDB" id="FungiDB:A1Q1_01967"/>
<feature type="transmembrane region" description="Helical" evidence="18">
    <location>
        <begin position="642"/>
        <end position="668"/>
    </location>
</feature>
<dbReference type="GO" id="GO:0005524">
    <property type="term" value="F:ATP binding"/>
    <property type="evidence" value="ECO:0007669"/>
    <property type="project" value="UniProtKB-UniRule"/>
</dbReference>
<evidence type="ECO:0000256" key="3">
    <source>
        <dbReference type="ARBA" id="ARBA00022448"/>
    </source>
</evidence>
<dbReference type="PROSITE" id="PS00154">
    <property type="entry name" value="ATPASE_E1_E2"/>
    <property type="match status" value="1"/>
</dbReference>
<comment type="catalytic activity">
    <reaction evidence="14">
        <text>a 1,2-diacyl-sn-glycero-3-phosphoethanolamine(out) + ATP + H2O = a 1,2-diacyl-sn-glycero-3-phosphoethanolamine(in) + ADP + phosphate + H(+)</text>
        <dbReference type="Rhea" id="RHEA:66132"/>
        <dbReference type="ChEBI" id="CHEBI:15377"/>
        <dbReference type="ChEBI" id="CHEBI:15378"/>
        <dbReference type="ChEBI" id="CHEBI:30616"/>
        <dbReference type="ChEBI" id="CHEBI:43474"/>
        <dbReference type="ChEBI" id="CHEBI:64612"/>
        <dbReference type="ChEBI" id="CHEBI:456216"/>
    </reaction>
    <physiologicalReaction direction="left-to-right" evidence="14">
        <dbReference type="Rhea" id="RHEA:66133"/>
    </physiologicalReaction>
</comment>